<evidence type="ECO:0000313" key="1">
    <source>
        <dbReference type="EMBL" id="KAK2105276.1"/>
    </source>
</evidence>
<evidence type="ECO:0000313" key="2">
    <source>
        <dbReference type="Proteomes" id="UP001266305"/>
    </source>
</evidence>
<keyword evidence="2" id="KW-1185">Reference proteome</keyword>
<organism evidence="1 2">
    <name type="scientific">Saguinus oedipus</name>
    <name type="common">Cotton-top tamarin</name>
    <name type="synonym">Oedipomidas oedipus</name>
    <dbReference type="NCBI Taxonomy" id="9490"/>
    <lineage>
        <taxon>Eukaryota</taxon>
        <taxon>Metazoa</taxon>
        <taxon>Chordata</taxon>
        <taxon>Craniata</taxon>
        <taxon>Vertebrata</taxon>
        <taxon>Euteleostomi</taxon>
        <taxon>Mammalia</taxon>
        <taxon>Eutheria</taxon>
        <taxon>Euarchontoglires</taxon>
        <taxon>Primates</taxon>
        <taxon>Haplorrhini</taxon>
        <taxon>Platyrrhini</taxon>
        <taxon>Cebidae</taxon>
        <taxon>Callitrichinae</taxon>
        <taxon>Saguinus</taxon>
    </lineage>
</organism>
<comment type="caution">
    <text evidence="1">The sequence shown here is derived from an EMBL/GenBank/DDBJ whole genome shotgun (WGS) entry which is preliminary data.</text>
</comment>
<proteinExistence type="predicted"/>
<accession>A0ABQ9V803</accession>
<gene>
    <name evidence="1" type="ORF">P7K49_014790</name>
</gene>
<dbReference type="EMBL" id="JASSZA010000007">
    <property type="protein sequence ID" value="KAK2105276.1"/>
    <property type="molecule type" value="Genomic_DNA"/>
</dbReference>
<reference evidence="1 2" key="1">
    <citation type="submission" date="2023-05" db="EMBL/GenBank/DDBJ databases">
        <title>B98-5 Cell Line De Novo Hybrid Assembly: An Optical Mapping Approach.</title>
        <authorList>
            <person name="Kananen K."/>
            <person name="Auerbach J.A."/>
            <person name="Kautto E."/>
            <person name="Blachly J.S."/>
        </authorList>
    </citation>
    <scope>NUCLEOTIDE SEQUENCE [LARGE SCALE GENOMIC DNA]</scope>
    <source>
        <strain evidence="1">B95-8</strain>
        <tissue evidence="1">Cell line</tissue>
    </source>
</reference>
<dbReference type="Proteomes" id="UP001266305">
    <property type="component" value="Unassembled WGS sequence"/>
</dbReference>
<protein>
    <submittedName>
        <fullName evidence="1">Uncharacterized protein</fullName>
    </submittedName>
</protein>
<sequence>MSGVTGGHPILSIEQLLNELSHGQGQYCWLVSEAKPGIKKCSPGNGTMFSGSFGRLAFSWPGKCKHVVTPPMVADTRDNLEALLDFELPWLRSHTPVLIHSLPKMKLSGLKICLKGPECMESIMPSYKSTSTV</sequence>
<name>A0ABQ9V803_SAGOE</name>